<protein>
    <submittedName>
        <fullName evidence="1">Uncharacterized protein</fullName>
    </submittedName>
</protein>
<comment type="caution">
    <text evidence="1">The sequence shown here is derived from an EMBL/GenBank/DDBJ whole genome shotgun (WGS) entry which is preliminary data.</text>
</comment>
<dbReference type="EMBL" id="VSSQ01142083">
    <property type="protein sequence ID" value="MPN63119.1"/>
    <property type="molecule type" value="Genomic_DNA"/>
</dbReference>
<evidence type="ECO:0000313" key="1">
    <source>
        <dbReference type="EMBL" id="MPN63119.1"/>
    </source>
</evidence>
<name>A0A645JK71_9ZZZZ</name>
<organism evidence="1">
    <name type="scientific">bioreactor metagenome</name>
    <dbReference type="NCBI Taxonomy" id="1076179"/>
    <lineage>
        <taxon>unclassified sequences</taxon>
        <taxon>metagenomes</taxon>
        <taxon>ecological metagenomes</taxon>
    </lineage>
</organism>
<proteinExistence type="predicted"/>
<reference evidence="1" key="1">
    <citation type="submission" date="2019-08" db="EMBL/GenBank/DDBJ databases">
        <authorList>
            <person name="Kucharzyk K."/>
            <person name="Murdoch R.W."/>
            <person name="Higgins S."/>
            <person name="Loffler F."/>
        </authorList>
    </citation>
    <scope>NUCLEOTIDE SEQUENCE</scope>
</reference>
<dbReference type="AlphaFoldDB" id="A0A645JK71"/>
<accession>A0A645JK71</accession>
<sequence>MKRSIQDLEICSQPDGIVGVLDAVFDIVRSIENLVGSGGAQIQPVIRIGRVRVQGIDQPVTIRVCRRNDFNNAPIGVPGRGIVPPRISIVYEADGWLIAAGVIGLAAAPGIIPQRFAIDPLQVFPVARAVQSKPQTL</sequence>
<gene>
    <name evidence="1" type="ORF">SDC9_210873</name>
</gene>